<proteinExistence type="predicted"/>
<dbReference type="VEuPathDB" id="PlasmoDB:PocGH01_08032800"/>
<feature type="transmembrane region" description="Helical" evidence="2">
    <location>
        <begin position="84"/>
        <end position="105"/>
    </location>
</feature>
<evidence type="ECO:0000313" key="3">
    <source>
        <dbReference type="EMBL" id="SCP04234.1"/>
    </source>
</evidence>
<feature type="region of interest" description="Disordered" evidence="1">
    <location>
        <begin position="755"/>
        <end position="809"/>
    </location>
</feature>
<feature type="transmembrane region" description="Helical" evidence="2">
    <location>
        <begin position="928"/>
        <end position="950"/>
    </location>
</feature>
<feature type="transmembrane region" description="Helical" evidence="2">
    <location>
        <begin position="260"/>
        <end position="279"/>
    </location>
</feature>
<keyword evidence="2" id="KW-0812">Transmembrane</keyword>
<organism evidence="3 4">
    <name type="scientific">Plasmodium ovale</name>
    <name type="common">malaria parasite P. ovale</name>
    <dbReference type="NCBI Taxonomy" id="36330"/>
    <lineage>
        <taxon>Eukaryota</taxon>
        <taxon>Sar</taxon>
        <taxon>Alveolata</taxon>
        <taxon>Apicomplexa</taxon>
        <taxon>Aconoidasida</taxon>
        <taxon>Haemosporida</taxon>
        <taxon>Plasmodiidae</taxon>
        <taxon>Plasmodium</taxon>
        <taxon>Plasmodium (Plasmodium)</taxon>
    </lineage>
</organism>
<gene>
    <name evidence="3" type="primary">PocGH01_08032800</name>
    <name evidence="3" type="ORF">POCGH01_08032800</name>
</gene>
<accession>A0A1D3TH24</accession>
<dbReference type="Proteomes" id="UP000242942">
    <property type="component" value="Chromosome 8"/>
</dbReference>
<feature type="transmembrane region" description="Helical" evidence="2">
    <location>
        <begin position="365"/>
        <end position="384"/>
    </location>
</feature>
<feature type="transmembrane region" description="Helical" evidence="2">
    <location>
        <begin position="125"/>
        <end position="147"/>
    </location>
</feature>
<name>A0A1D3TH24_PLAOA</name>
<feature type="transmembrane region" description="Helical" evidence="2">
    <location>
        <begin position="438"/>
        <end position="460"/>
    </location>
</feature>
<reference evidence="3 4" key="1">
    <citation type="submission" date="2016-06" db="EMBL/GenBank/DDBJ databases">
        <authorList>
            <consortium name="Pathogen Informatics"/>
        </authorList>
    </citation>
    <scope>NUCLEOTIDE SEQUENCE [LARGE SCALE GENOMIC DNA]</scope>
    <source>
        <strain evidence="3">PocGH01</strain>
    </source>
</reference>
<feature type="transmembrane region" description="Helical" evidence="2">
    <location>
        <begin position="1052"/>
        <end position="1073"/>
    </location>
</feature>
<sequence length="1101" mass="129581">MHGEKKKRKGLEKNNLRVMKKEEIVAKNKIEKESIALFKKNLLKESYKWFKDTDYFVKIKNDNKYSNIENKTETKNVVTGRVQLGWGGTFFLLCCVVVICDNSGWQSCNHYNNNIFYSPESLTVVYSFLYIVYAFPLFIFHQCLGLVSQGNYVKSCRMLSPYMGILSIFSLFGTITFCAKEICNFSIEFLQNVIRLSDRSEEKKYGMTKIFIDLTIRGKDCSSLPNTMYVESIDQCISFNNEVIVNFYENLWFISNRHNYIYLIFISTLFILFCYFILLRENFRVFKFFIFVIIINWITTKSVVIMNTFFFYIPQQKKIYEEIILIFREIGILRLTIFLYGTLARSSSIFILSTFASYFHTNTNILKISLYTFAFYILNMYFYLKNEAHEYYLYNKNFGNKENYNFMKCNTYINMLHQLNEEETGSILPNTYGGMYAVWQKLCLFFSSYSFLFSTVFIVLMQLLGPFNILSEEANYRFEQDDDKKVYTYKSLVKKYEKYDLRHNVSDNKSYTSSHYSKKKSVISASENWKKKKIDLNKSEKKKKLFFFNLYFFKKKIKKKSNYTQGGKCSHVDGKTSSLRKTISFKDINIKKKKRRDSSFYTSRKSSLFINEDSKNYSLSNFPKEGKKTSSYELYYGDRTNFNFEESFLENNVNMENETDNRQMKHGGGKNRAPIYAKGENSRNVIHTGHYSGSSGEGKSSFFDWTESDVSIGIMRGDKQSSGYWRVRHKVDAGEETCEEGGVQIGTYKVSALGNKKSDSEKRGGDGCNGEKRDGEKRGGDGCNGEKRDGEKRDGEKRDGEKRDGNQCEDEEKGKKCKVISKTISQMNKIILRKYGTFLLFFVIYIFTILHIIDFKRNNNIVSEIILYNLYRSFLIFILTVQVIYSSWIFGMRLQMTQCGVISCLLHFITWIVILPLLFLIYIEKKLWVKLIITGIFFNTITIITSYLEVFKKLKERKLKSSNVYNNILHKCNKWIIFKKCLYWLYIGNLEILRKNINIAISGYEDKYIPFFWSIIFKYVNSFMLIVIIIYNTNEYFFNMLDIFESTFSFKIELISILIIFLGSFILLINNICTDNYKPQNIIIPSIPMFCHDKRRYIFAN</sequence>
<evidence type="ECO:0000256" key="1">
    <source>
        <dbReference type="SAM" id="MobiDB-lite"/>
    </source>
</evidence>
<evidence type="ECO:0000256" key="2">
    <source>
        <dbReference type="SAM" id="Phobius"/>
    </source>
</evidence>
<feature type="transmembrane region" description="Helical" evidence="2">
    <location>
        <begin position="900"/>
        <end position="922"/>
    </location>
</feature>
<evidence type="ECO:0000313" key="4">
    <source>
        <dbReference type="Proteomes" id="UP000242942"/>
    </source>
</evidence>
<feature type="transmembrane region" description="Helical" evidence="2">
    <location>
        <begin position="1011"/>
        <end position="1032"/>
    </location>
</feature>
<feature type="transmembrane region" description="Helical" evidence="2">
    <location>
        <begin position="325"/>
        <end position="344"/>
    </location>
</feature>
<dbReference type="AlphaFoldDB" id="A0A1D3TH24"/>
<keyword evidence="2" id="KW-0472">Membrane</keyword>
<feature type="transmembrane region" description="Helical" evidence="2">
    <location>
        <begin position="835"/>
        <end position="853"/>
    </location>
</feature>
<feature type="transmembrane region" description="Helical" evidence="2">
    <location>
        <begin position="865"/>
        <end position="888"/>
    </location>
</feature>
<keyword evidence="4" id="KW-1185">Reference proteome</keyword>
<dbReference type="OrthoDB" id="371323at2759"/>
<feature type="compositionally biased region" description="Basic and acidic residues" evidence="1">
    <location>
        <begin position="756"/>
        <end position="806"/>
    </location>
</feature>
<keyword evidence="2" id="KW-1133">Transmembrane helix</keyword>
<feature type="transmembrane region" description="Helical" evidence="2">
    <location>
        <begin position="159"/>
        <end position="177"/>
    </location>
</feature>
<feature type="transmembrane region" description="Helical" evidence="2">
    <location>
        <begin position="288"/>
        <end position="313"/>
    </location>
</feature>
<dbReference type="EMBL" id="LT594589">
    <property type="protein sequence ID" value="SCP04234.1"/>
    <property type="molecule type" value="Genomic_DNA"/>
</dbReference>
<dbReference type="VEuPathDB" id="PlasmoDB:POWCR01_080030900"/>
<protein>
    <submittedName>
        <fullName evidence="3">Uncharacterized protein</fullName>
    </submittedName>
</protein>